<dbReference type="Gene3D" id="3.40.50.1000">
    <property type="entry name" value="HAD superfamily/HAD-like"/>
    <property type="match status" value="1"/>
</dbReference>
<dbReference type="Proteomes" id="UP000199701">
    <property type="component" value="Unassembled WGS sequence"/>
</dbReference>
<dbReference type="OrthoDB" id="9807630at2"/>
<dbReference type="InterPro" id="IPR041492">
    <property type="entry name" value="HAD_2"/>
</dbReference>
<dbReference type="GO" id="GO:0004713">
    <property type="term" value="F:protein tyrosine kinase activity"/>
    <property type="evidence" value="ECO:0007669"/>
    <property type="project" value="TreeGrafter"/>
</dbReference>
<evidence type="ECO:0000313" key="1">
    <source>
        <dbReference type="EMBL" id="SEW07797.1"/>
    </source>
</evidence>
<sequence>MDKNYEIAVFDVDGTLLDTTEGVLAAVKYTIEKHGLEQITDEQLLTFIGPPMQDSFAKVYGIDGELVQELTTTFRNRYKDYELFKAKPYDGIYEVFDELQKKGVKLAVATYKRQDYAEAILKHFGFDKYTNILYGADHQNKLKKVDIIEKCMNDLGVTDYSNAVMIGDSGHDANGAKLIGMDFIGVTYGFDFRTSEDVAKYPCAGCAHTTLELLKFFK</sequence>
<keyword evidence="2" id="KW-1185">Reference proteome</keyword>
<dbReference type="RefSeq" id="WP_092451812.1">
    <property type="nucleotide sequence ID" value="NZ_FOJI01000004.1"/>
</dbReference>
<protein>
    <submittedName>
        <fullName evidence="1">Phosphoglycolate phosphatase</fullName>
    </submittedName>
</protein>
<dbReference type="SFLD" id="SFLDG01129">
    <property type="entry name" value="C1.5:_HAD__Beta-PGM__Phosphata"/>
    <property type="match status" value="1"/>
</dbReference>
<dbReference type="AlphaFoldDB" id="A0A1I0P1E4"/>
<proteinExistence type="predicted"/>
<dbReference type="EMBL" id="FOJI01000004">
    <property type="protein sequence ID" value="SEW07797.1"/>
    <property type="molecule type" value="Genomic_DNA"/>
</dbReference>
<dbReference type="STRING" id="99656.SAMN05421659_10468"/>
<dbReference type="GO" id="GO:0005829">
    <property type="term" value="C:cytosol"/>
    <property type="evidence" value="ECO:0007669"/>
    <property type="project" value="TreeGrafter"/>
</dbReference>
<dbReference type="SFLD" id="SFLDG01135">
    <property type="entry name" value="C1.5.6:_HAD__Beta-PGM__Phospha"/>
    <property type="match status" value="1"/>
</dbReference>
<dbReference type="InterPro" id="IPR023198">
    <property type="entry name" value="PGP-like_dom2"/>
</dbReference>
<organism evidence="1 2">
    <name type="scientific">[Clostridium] fimetarium</name>
    <dbReference type="NCBI Taxonomy" id="99656"/>
    <lineage>
        <taxon>Bacteria</taxon>
        <taxon>Bacillati</taxon>
        <taxon>Bacillota</taxon>
        <taxon>Clostridia</taxon>
        <taxon>Lachnospirales</taxon>
        <taxon>Lachnospiraceae</taxon>
    </lineage>
</organism>
<dbReference type="SFLD" id="SFLDS00003">
    <property type="entry name" value="Haloacid_Dehalogenase"/>
    <property type="match status" value="1"/>
</dbReference>
<dbReference type="InterPro" id="IPR050155">
    <property type="entry name" value="HAD-like_hydrolase_sf"/>
</dbReference>
<dbReference type="InterPro" id="IPR023214">
    <property type="entry name" value="HAD_sf"/>
</dbReference>
<reference evidence="1 2" key="1">
    <citation type="submission" date="2016-10" db="EMBL/GenBank/DDBJ databases">
        <authorList>
            <person name="de Groot N.N."/>
        </authorList>
    </citation>
    <scope>NUCLEOTIDE SEQUENCE [LARGE SCALE GENOMIC DNA]</scope>
    <source>
        <strain evidence="1 2">DSM 9179</strain>
    </source>
</reference>
<gene>
    <name evidence="1" type="ORF">SAMN05421659_10468</name>
</gene>
<dbReference type="PANTHER" id="PTHR43434">
    <property type="entry name" value="PHOSPHOGLYCOLATE PHOSPHATASE"/>
    <property type="match status" value="1"/>
</dbReference>
<dbReference type="PANTHER" id="PTHR43434:SF20">
    <property type="entry name" value="5'-NUCLEOTIDASE"/>
    <property type="match status" value="1"/>
</dbReference>
<evidence type="ECO:0000313" key="2">
    <source>
        <dbReference type="Proteomes" id="UP000199701"/>
    </source>
</evidence>
<dbReference type="SUPFAM" id="SSF56784">
    <property type="entry name" value="HAD-like"/>
    <property type="match status" value="1"/>
</dbReference>
<dbReference type="Pfam" id="PF13419">
    <property type="entry name" value="HAD_2"/>
    <property type="match status" value="1"/>
</dbReference>
<accession>A0A1I0P1E4</accession>
<dbReference type="InterPro" id="IPR036412">
    <property type="entry name" value="HAD-like_sf"/>
</dbReference>
<name>A0A1I0P1E4_9FIRM</name>
<dbReference type="Gene3D" id="1.10.150.240">
    <property type="entry name" value="Putative phosphatase, domain 2"/>
    <property type="match status" value="1"/>
</dbReference>